<dbReference type="AlphaFoldDB" id="A0AAU8DV94"/>
<feature type="transmembrane region" description="Helical" evidence="5">
    <location>
        <begin position="301"/>
        <end position="326"/>
    </location>
</feature>
<feature type="transmembrane region" description="Helical" evidence="5">
    <location>
        <begin position="242"/>
        <end position="261"/>
    </location>
</feature>
<dbReference type="EMBL" id="CP159218">
    <property type="protein sequence ID" value="XCG65380.1"/>
    <property type="molecule type" value="Genomic_DNA"/>
</dbReference>
<feature type="transmembrane region" description="Helical" evidence="5">
    <location>
        <begin position="152"/>
        <end position="169"/>
    </location>
</feature>
<dbReference type="RefSeq" id="WP_353650985.1">
    <property type="nucleotide sequence ID" value="NZ_CP159218.1"/>
</dbReference>
<dbReference type="Pfam" id="PF07690">
    <property type="entry name" value="MFS_1"/>
    <property type="match status" value="1"/>
</dbReference>
<dbReference type="InterPro" id="IPR036259">
    <property type="entry name" value="MFS_trans_sf"/>
</dbReference>
<evidence type="ECO:0000256" key="3">
    <source>
        <dbReference type="ARBA" id="ARBA00022989"/>
    </source>
</evidence>
<reference evidence="7" key="1">
    <citation type="submission" date="2024-05" db="EMBL/GenBank/DDBJ databases">
        <authorList>
            <person name="Cai S.Y."/>
            <person name="Jin L.M."/>
            <person name="Li H.R."/>
        </authorList>
    </citation>
    <scope>NUCLEOTIDE SEQUENCE</scope>
    <source>
        <strain evidence="7">A5-74</strain>
    </source>
</reference>
<dbReference type="Gene3D" id="1.20.1250.20">
    <property type="entry name" value="MFS general substrate transporter like domains"/>
    <property type="match status" value="2"/>
</dbReference>
<dbReference type="PANTHER" id="PTHR23531:SF1">
    <property type="entry name" value="QUINOLENE RESISTANCE PROTEIN NORA"/>
    <property type="match status" value="1"/>
</dbReference>
<feature type="transmembrane region" description="Helical" evidence="5">
    <location>
        <begin position="366"/>
        <end position="386"/>
    </location>
</feature>
<dbReference type="GO" id="GO:0022857">
    <property type="term" value="F:transmembrane transporter activity"/>
    <property type="evidence" value="ECO:0007669"/>
    <property type="project" value="InterPro"/>
</dbReference>
<dbReference type="PANTHER" id="PTHR23531">
    <property type="entry name" value="QUINOLENE RESISTANCE PROTEIN NORA"/>
    <property type="match status" value="1"/>
</dbReference>
<dbReference type="InterPro" id="IPR020846">
    <property type="entry name" value="MFS_dom"/>
</dbReference>
<protein>
    <submittedName>
        <fullName evidence="7">MFS transporter</fullName>
    </submittedName>
</protein>
<dbReference type="InterPro" id="IPR052714">
    <property type="entry name" value="MFS_Exporter"/>
</dbReference>
<keyword evidence="4 5" id="KW-0472">Membrane</keyword>
<feature type="transmembrane region" description="Helical" evidence="5">
    <location>
        <begin position="90"/>
        <end position="112"/>
    </location>
</feature>
<feature type="transmembrane region" description="Helical" evidence="5">
    <location>
        <begin position="273"/>
        <end position="295"/>
    </location>
</feature>
<sequence>MRSIVILAALGFLSFFVTLSSLPVYAVGRGASEALAGLATSVMLVSTVVCQLTVPMLLRRFGTGPVMCVGLIALGAPTPALLLGTGITPLLAVSVVRGLGFAILTVTLPLVATEVSPRERHGAAIGLYGLAIAVPQLVMVPVGLALTEAGGFEWVAWLGIAPLLALPFVRQLAGRPRPPAVKDASAEDIGDTVETAVPSTTVQQQTGRGVPGLASVTAVLLTSTLAGGGILTILPVQRPGASAAWALVAFGITAALVRWAVGLMADRRGTRSLLGWGIVGNVIGLAVVACGATSAGLTGDVLVVLGAFIFGCGYGAVQNLTLLIGFAIAGEQRARASAVWNASFDLGTAIGALLVGSVAAWASLPLAVLVCIALIAASAVPGLRVARLAAQDETRARPERAS</sequence>
<feature type="domain" description="Major facilitator superfamily (MFS) profile" evidence="6">
    <location>
        <begin position="1"/>
        <end position="394"/>
    </location>
</feature>
<evidence type="ECO:0000256" key="1">
    <source>
        <dbReference type="ARBA" id="ARBA00004651"/>
    </source>
</evidence>
<evidence type="ECO:0000256" key="5">
    <source>
        <dbReference type="SAM" id="Phobius"/>
    </source>
</evidence>
<evidence type="ECO:0000256" key="4">
    <source>
        <dbReference type="ARBA" id="ARBA00023136"/>
    </source>
</evidence>
<evidence type="ECO:0000259" key="6">
    <source>
        <dbReference type="PROSITE" id="PS50850"/>
    </source>
</evidence>
<gene>
    <name evidence="7" type="ORF">ABLG96_08900</name>
</gene>
<dbReference type="PROSITE" id="PS50850">
    <property type="entry name" value="MFS"/>
    <property type="match status" value="1"/>
</dbReference>
<evidence type="ECO:0000256" key="2">
    <source>
        <dbReference type="ARBA" id="ARBA00022692"/>
    </source>
</evidence>
<keyword evidence="2 5" id="KW-0812">Transmembrane</keyword>
<feature type="transmembrane region" description="Helical" evidence="5">
    <location>
        <begin position="338"/>
        <end position="360"/>
    </location>
</feature>
<feature type="transmembrane region" description="Helical" evidence="5">
    <location>
        <begin position="65"/>
        <end position="84"/>
    </location>
</feature>
<dbReference type="InterPro" id="IPR011701">
    <property type="entry name" value="MFS"/>
</dbReference>
<keyword evidence="3 5" id="KW-1133">Transmembrane helix</keyword>
<feature type="transmembrane region" description="Helical" evidence="5">
    <location>
        <begin position="36"/>
        <end position="58"/>
    </location>
</feature>
<proteinExistence type="predicted"/>
<evidence type="ECO:0000313" key="7">
    <source>
        <dbReference type="EMBL" id="XCG65380.1"/>
    </source>
</evidence>
<comment type="subcellular location">
    <subcellularLocation>
        <location evidence="1">Cell membrane</location>
        <topology evidence="1">Multi-pass membrane protein</topology>
    </subcellularLocation>
</comment>
<dbReference type="SUPFAM" id="SSF103473">
    <property type="entry name" value="MFS general substrate transporter"/>
    <property type="match status" value="1"/>
</dbReference>
<dbReference type="GO" id="GO:0005886">
    <property type="term" value="C:plasma membrane"/>
    <property type="evidence" value="ECO:0007669"/>
    <property type="project" value="UniProtKB-SubCell"/>
</dbReference>
<organism evidence="7">
    <name type="scientific">Nakamurella sp. A5-74</name>
    <dbReference type="NCBI Taxonomy" id="3158264"/>
    <lineage>
        <taxon>Bacteria</taxon>
        <taxon>Bacillati</taxon>
        <taxon>Actinomycetota</taxon>
        <taxon>Actinomycetes</taxon>
        <taxon>Nakamurellales</taxon>
        <taxon>Nakamurellaceae</taxon>
        <taxon>Nakamurella</taxon>
    </lineage>
</organism>
<accession>A0AAU8DV94</accession>
<feature type="transmembrane region" description="Helical" evidence="5">
    <location>
        <begin position="124"/>
        <end position="146"/>
    </location>
</feature>
<name>A0AAU8DV94_9ACTN</name>
<feature type="transmembrane region" description="Helical" evidence="5">
    <location>
        <begin position="213"/>
        <end position="236"/>
    </location>
</feature>